<dbReference type="InterPro" id="IPR008756">
    <property type="entry name" value="Peptidase_M56"/>
</dbReference>
<dbReference type="AlphaFoldDB" id="A0A517V738"/>
<keyword evidence="3" id="KW-0346">Stress response</keyword>
<protein>
    <submittedName>
        <fullName evidence="3">Heat shock protein HtpX</fullName>
    </submittedName>
</protein>
<dbReference type="EMBL" id="CP036343">
    <property type="protein sequence ID" value="QDT88821.1"/>
    <property type="molecule type" value="Genomic_DNA"/>
</dbReference>
<reference evidence="3 4" key="1">
    <citation type="submission" date="2019-02" db="EMBL/GenBank/DDBJ databases">
        <title>Deep-cultivation of Planctomycetes and their phenomic and genomic characterization uncovers novel biology.</title>
        <authorList>
            <person name="Wiegand S."/>
            <person name="Jogler M."/>
            <person name="Boedeker C."/>
            <person name="Pinto D."/>
            <person name="Vollmers J."/>
            <person name="Rivas-Marin E."/>
            <person name="Kohn T."/>
            <person name="Peeters S.H."/>
            <person name="Heuer A."/>
            <person name="Rast P."/>
            <person name="Oberbeckmann S."/>
            <person name="Bunk B."/>
            <person name="Jeske O."/>
            <person name="Meyerdierks A."/>
            <person name="Storesund J.E."/>
            <person name="Kallscheuer N."/>
            <person name="Luecker S."/>
            <person name="Lage O.M."/>
            <person name="Pohl T."/>
            <person name="Merkel B.J."/>
            <person name="Hornburger P."/>
            <person name="Mueller R.-W."/>
            <person name="Bruemmer F."/>
            <person name="Labrenz M."/>
            <person name="Spormann A.M."/>
            <person name="Op den Camp H."/>
            <person name="Overmann J."/>
            <person name="Amann R."/>
            <person name="Jetten M.S.M."/>
            <person name="Mascher T."/>
            <person name="Medema M.H."/>
            <person name="Devos D.P."/>
            <person name="Kaster A.-K."/>
            <person name="Ovreas L."/>
            <person name="Rohde M."/>
            <person name="Galperin M.Y."/>
            <person name="Jogler C."/>
        </authorList>
    </citation>
    <scope>NUCLEOTIDE SEQUENCE [LARGE SCALE GENOMIC DNA]</scope>
    <source>
        <strain evidence="3 4">Pan161</strain>
    </source>
</reference>
<keyword evidence="1" id="KW-1133">Transmembrane helix</keyword>
<dbReference type="Pfam" id="PF05569">
    <property type="entry name" value="Peptidase_M56"/>
    <property type="match status" value="1"/>
</dbReference>
<evidence type="ECO:0000313" key="3">
    <source>
        <dbReference type="EMBL" id="QDT88821.1"/>
    </source>
</evidence>
<dbReference type="CDD" id="cd07341">
    <property type="entry name" value="M56_BlaR1_MecR1_like"/>
    <property type="match status" value="1"/>
</dbReference>
<dbReference type="PANTHER" id="PTHR34978">
    <property type="entry name" value="POSSIBLE SENSOR-TRANSDUCER PROTEIN BLAR"/>
    <property type="match status" value="1"/>
</dbReference>
<dbReference type="Proteomes" id="UP000316855">
    <property type="component" value="Chromosome"/>
</dbReference>
<dbReference type="InterPro" id="IPR052173">
    <property type="entry name" value="Beta-lactam_resp_regulator"/>
</dbReference>
<feature type="domain" description="Peptidase M56" evidence="2">
    <location>
        <begin position="172"/>
        <end position="338"/>
    </location>
</feature>
<sequence>MPSEFLTPAIVTVLDMLTTYLLHSTLLLTFAAVVTWCCRRPSYTLTEWLWKSAAVIPLLTVPLQLLCGVGNSVFSPRWNEPAVEVAVPEPSNIFVPENIPVVDVKPTHTPLDVGGEPLRAEIDLTSMTPSSSREPVTDPARPLSIQDSATKQIERTPLPDTSTTNVALPIPTVTPLVTKPTSMITASILPWFAKWLAGFVVVIVTAGSFRFFIVGQRFRRKVQKFRTINAGDVYGILTNLVRRAALRRRVRLLEADDVSEPIAFGIWCWTIVVPRGIESRLDRKELEALLAHELAHLVRGDAWWLLAGRLLCGCLPFQPLNFLARKHWKQAAEFQCDDWAATRTGNPLSLAHGLTRVAEWRLNVAGCAQALSAGGSGSTLSRRVERLLTDRPAVDLWERVRRRRLLTAFLLMVAIVLCWQGPRTTLLARFSEQHDKLTLKEAAALEYDDSSLSDEINSLNTDLQQLEVDFRKVEILLRKNESPSEIRALSERLSLRLADLRLHRRELLTRANPAFKIPVNAPNTKTQPTTLTAESSR</sequence>
<keyword evidence="4" id="KW-1185">Reference proteome</keyword>
<evidence type="ECO:0000313" key="4">
    <source>
        <dbReference type="Proteomes" id="UP000316855"/>
    </source>
</evidence>
<keyword evidence="1" id="KW-0472">Membrane</keyword>
<dbReference type="RefSeq" id="WP_145223953.1">
    <property type="nucleotide sequence ID" value="NZ_CP036343.1"/>
</dbReference>
<accession>A0A517V738</accession>
<evidence type="ECO:0000259" key="2">
    <source>
        <dbReference type="Pfam" id="PF05569"/>
    </source>
</evidence>
<dbReference type="Gene3D" id="3.30.2010.10">
    <property type="entry name" value="Metalloproteases ('zincins'), catalytic domain"/>
    <property type="match status" value="1"/>
</dbReference>
<dbReference type="PANTHER" id="PTHR34978:SF3">
    <property type="entry name" value="SLR0241 PROTEIN"/>
    <property type="match status" value="1"/>
</dbReference>
<dbReference type="KEGG" id="gax:Pan161_04400"/>
<feature type="transmembrane region" description="Helical" evidence="1">
    <location>
        <begin position="192"/>
        <end position="213"/>
    </location>
</feature>
<feature type="transmembrane region" description="Helical" evidence="1">
    <location>
        <begin position="405"/>
        <end position="422"/>
    </location>
</feature>
<keyword evidence="1" id="KW-0812">Transmembrane</keyword>
<proteinExistence type="predicted"/>
<dbReference type="OrthoDB" id="292566at2"/>
<organism evidence="3 4">
    <name type="scientific">Gimesia algae</name>
    <dbReference type="NCBI Taxonomy" id="2527971"/>
    <lineage>
        <taxon>Bacteria</taxon>
        <taxon>Pseudomonadati</taxon>
        <taxon>Planctomycetota</taxon>
        <taxon>Planctomycetia</taxon>
        <taxon>Planctomycetales</taxon>
        <taxon>Planctomycetaceae</taxon>
        <taxon>Gimesia</taxon>
    </lineage>
</organism>
<evidence type="ECO:0000256" key="1">
    <source>
        <dbReference type="SAM" id="Phobius"/>
    </source>
</evidence>
<gene>
    <name evidence="3" type="ORF">Pan161_04400</name>
</gene>
<name>A0A517V738_9PLAN</name>